<dbReference type="GO" id="GO:0006355">
    <property type="term" value="P:regulation of DNA-templated transcription"/>
    <property type="evidence" value="ECO:0007669"/>
    <property type="project" value="InterPro"/>
</dbReference>
<evidence type="ECO:0000256" key="12">
    <source>
        <dbReference type="ARBA" id="ARBA00031088"/>
    </source>
</evidence>
<dbReference type="Gene3D" id="3.30.70.1170">
    <property type="entry name" value="Sun protein, domain 3"/>
    <property type="match status" value="1"/>
</dbReference>
<dbReference type="EMBL" id="JAGGMB010000005">
    <property type="protein sequence ID" value="MBP2077595.1"/>
    <property type="molecule type" value="Genomic_DNA"/>
</dbReference>
<keyword evidence="6" id="KW-0698">rRNA processing</keyword>
<reference evidence="16" key="1">
    <citation type="submission" date="2021-03" db="EMBL/GenBank/DDBJ databases">
        <title>Genomic Encyclopedia of Type Strains, Phase IV (KMG-IV): sequencing the most valuable type-strain genomes for metagenomic binning, comparative biology and taxonomic classification.</title>
        <authorList>
            <person name="Goeker M."/>
        </authorList>
    </citation>
    <scope>NUCLEOTIDE SEQUENCE</scope>
    <source>
        <strain evidence="16">DSM 107338</strain>
    </source>
</reference>
<evidence type="ECO:0000256" key="8">
    <source>
        <dbReference type="ARBA" id="ARBA00022679"/>
    </source>
</evidence>
<dbReference type="InterPro" id="IPR006027">
    <property type="entry name" value="NusB_RsmB_TIM44"/>
</dbReference>
<evidence type="ECO:0000259" key="15">
    <source>
        <dbReference type="PROSITE" id="PS51686"/>
    </source>
</evidence>
<sequence>MNNMTAYQLRNTILDLLLRIEKDSGFSHLLIDNEMKSKRIAPKDEGLLTEVVYGTIQRKMTLDYYLDNFVKKNKKMDAWVRMLLRMSVYQMVYLDKVPDHAIIHEAVEIAKQRGHKGISSFVNGVLRNIQRHGVPDTKEITDDAKRLSIETSHPEWLVKRWMTMYDYETVKTMCEANLTRKPISIRIQPMKITREKAMRMLEDLGFETRASLFSEQGIIVEKGNILHTELFRKGYVTIQDQSSMLVAEMLEVEPGMKVLDACSAPGGKATHIAEKMQNEGQIHAYDLHKKKVRLIDEKAAQLNLTIIDANPGDARKLGELHEDASFDRILIDAPCSGLGVIRGKPEIKYHKKEEDIKRLAEIQLEILEHVAPLLKKDGLLIYSTCTVDTAENEKVVQNFLANQTDFQIDESFFGTLPNELKRAPGITRNGLQLFPEYDGTDGFFLTRLKKI</sequence>
<dbReference type="CDD" id="cd02440">
    <property type="entry name" value="AdoMet_MTases"/>
    <property type="match status" value="1"/>
</dbReference>
<evidence type="ECO:0000256" key="5">
    <source>
        <dbReference type="ARBA" id="ARBA00022490"/>
    </source>
</evidence>
<feature type="domain" description="SAM-dependent MTase RsmB/NOP-type" evidence="15">
    <location>
        <begin position="173"/>
        <end position="451"/>
    </location>
</feature>
<gene>
    <name evidence="16" type="ORF">J2Z64_001850</name>
</gene>
<keyword evidence="10 14" id="KW-0694">RNA-binding</keyword>
<comment type="caution">
    <text evidence="16">The sequence shown here is derived from an EMBL/GenBank/DDBJ whole genome shotgun (WGS) entry which is preliminary data.</text>
</comment>
<dbReference type="PRINTS" id="PR02008">
    <property type="entry name" value="RCMTFAMILY"/>
</dbReference>
<dbReference type="InterPro" id="IPR018314">
    <property type="entry name" value="RsmB/NOL1/NOP2-like_CS"/>
</dbReference>
<dbReference type="InterPro" id="IPR001678">
    <property type="entry name" value="MeTrfase_RsmB-F_NOP2_dom"/>
</dbReference>
<keyword evidence="5" id="KW-0963">Cytoplasm</keyword>
<evidence type="ECO:0000256" key="9">
    <source>
        <dbReference type="ARBA" id="ARBA00022691"/>
    </source>
</evidence>
<dbReference type="InterPro" id="IPR054728">
    <property type="entry name" value="RsmB-like_ferredoxin"/>
</dbReference>
<proteinExistence type="inferred from homology"/>
<evidence type="ECO:0000256" key="1">
    <source>
        <dbReference type="ARBA" id="ARBA00002724"/>
    </source>
</evidence>
<protein>
    <recommendedName>
        <fullName evidence="4">16S rRNA (cytosine(967)-C(5))-methyltransferase</fullName>
        <ecNumber evidence="4">2.1.1.176</ecNumber>
    </recommendedName>
    <alternativeName>
        <fullName evidence="11">16S rRNA m5C967 methyltransferase</fullName>
    </alternativeName>
    <alternativeName>
        <fullName evidence="12">rRNA (cytosine-C(5)-)-methyltransferase RsmB</fullName>
    </alternativeName>
</protein>
<dbReference type="GO" id="GO:0005737">
    <property type="term" value="C:cytoplasm"/>
    <property type="evidence" value="ECO:0007669"/>
    <property type="project" value="UniProtKB-SubCell"/>
</dbReference>
<dbReference type="GO" id="GO:0003723">
    <property type="term" value="F:RNA binding"/>
    <property type="evidence" value="ECO:0007669"/>
    <property type="project" value="UniProtKB-UniRule"/>
</dbReference>
<dbReference type="PANTHER" id="PTHR22807">
    <property type="entry name" value="NOP2 YEAST -RELATED NOL1/NOP2/FMU SUN DOMAIN-CONTAINING"/>
    <property type="match status" value="1"/>
</dbReference>
<dbReference type="SUPFAM" id="SSF53335">
    <property type="entry name" value="S-adenosyl-L-methionine-dependent methyltransferases"/>
    <property type="match status" value="1"/>
</dbReference>
<dbReference type="Proteomes" id="UP001138793">
    <property type="component" value="Unassembled WGS sequence"/>
</dbReference>
<feature type="binding site" evidence="14">
    <location>
        <position position="286"/>
    </location>
    <ligand>
        <name>S-adenosyl-L-methionine</name>
        <dbReference type="ChEBI" id="CHEBI:59789"/>
    </ligand>
</feature>
<dbReference type="Pfam" id="PF01029">
    <property type="entry name" value="NusB"/>
    <property type="match status" value="1"/>
</dbReference>
<evidence type="ECO:0000256" key="6">
    <source>
        <dbReference type="ARBA" id="ARBA00022552"/>
    </source>
</evidence>
<dbReference type="NCBIfam" id="TIGR00563">
    <property type="entry name" value="rsmB"/>
    <property type="match status" value="1"/>
</dbReference>
<comment type="function">
    <text evidence="1">Specifically methylates the cytosine at position 967 (m5C967) of 16S rRNA.</text>
</comment>
<feature type="binding site" evidence="14">
    <location>
        <position position="332"/>
    </location>
    <ligand>
        <name>S-adenosyl-L-methionine</name>
        <dbReference type="ChEBI" id="CHEBI:59789"/>
    </ligand>
</feature>
<feature type="binding site" evidence="14">
    <location>
        <position position="313"/>
    </location>
    <ligand>
        <name>S-adenosyl-L-methionine</name>
        <dbReference type="ChEBI" id="CHEBI:59789"/>
    </ligand>
</feature>
<keyword evidence="8 14" id="KW-0808">Transferase</keyword>
<organism evidence="16 17">
    <name type="scientific">Oceanobacillus polygoni</name>
    <dbReference type="NCBI Taxonomy" id="1235259"/>
    <lineage>
        <taxon>Bacteria</taxon>
        <taxon>Bacillati</taxon>
        <taxon>Bacillota</taxon>
        <taxon>Bacilli</taxon>
        <taxon>Bacillales</taxon>
        <taxon>Bacillaceae</taxon>
        <taxon>Oceanobacillus</taxon>
    </lineage>
</organism>
<dbReference type="PROSITE" id="PS01153">
    <property type="entry name" value="NOL1_NOP2_SUN"/>
    <property type="match status" value="1"/>
</dbReference>
<dbReference type="InterPro" id="IPR004573">
    <property type="entry name" value="rRNA_ssu_MeTfrase_B"/>
</dbReference>
<dbReference type="NCBIfam" id="NF011494">
    <property type="entry name" value="PRK14902.1"/>
    <property type="match status" value="1"/>
</dbReference>
<keyword evidence="17" id="KW-1185">Reference proteome</keyword>
<dbReference type="Gene3D" id="1.10.940.10">
    <property type="entry name" value="NusB-like"/>
    <property type="match status" value="1"/>
</dbReference>
<dbReference type="PANTHER" id="PTHR22807:SF53">
    <property type="entry name" value="RIBOSOMAL RNA SMALL SUBUNIT METHYLTRANSFERASE B-RELATED"/>
    <property type="match status" value="1"/>
</dbReference>
<dbReference type="EC" id="2.1.1.176" evidence="4"/>
<evidence type="ECO:0000256" key="11">
    <source>
        <dbReference type="ARBA" id="ARBA00030399"/>
    </source>
</evidence>
<evidence type="ECO:0000256" key="7">
    <source>
        <dbReference type="ARBA" id="ARBA00022603"/>
    </source>
</evidence>
<evidence type="ECO:0000313" key="17">
    <source>
        <dbReference type="Proteomes" id="UP001138793"/>
    </source>
</evidence>
<keyword evidence="9 14" id="KW-0949">S-adenosyl-L-methionine</keyword>
<dbReference type="AlphaFoldDB" id="A0A9X0YRL0"/>
<evidence type="ECO:0000256" key="13">
    <source>
        <dbReference type="ARBA" id="ARBA00047283"/>
    </source>
</evidence>
<accession>A0A9X0YRL0</accession>
<dbReference type="InterPro" id="IPR035926">
    <property type="entry name" value="NusB-like_sf"/>
</dbReference>
<dbReference type="InterPro" id="IPR049560">
    <property type="entry name" value="MeTrfase_RsmB-F_NOP2_cat"/>
</dbReference>
<dbReference type="Pfam" id="PF22458">
    <property type="entry name" value="RsmF-B_ferredox"/>
    <property type="match status" value="1"/>
</dbReference>
<evidence type="ECO:0000256" key="4">
    <source>
        <dbReference type="ARBA" id="ARBA00012140"/>
    </source>
</evidence>
<dbReference type="InterPro" id="IPR029063">
    <property type="entry name" value="SAM-dependent_MTases_sf"/>
</dbReference>
<dbReference type="FunFam" id="3.30.70.1170:FF:000003">
    <property type="entry name" value="16S rRNA (Cytosine(967)-C(5))-methyltransferase RsmB"/>
    <property type="match status" value="1"/>
</dbReference>
<evidence type="ECO:0000256" key="10">
    <source>
        <dbReference type="ARBA" id="ARBA00022884"/>
    </source>
</evidence>
<evidence type="ECO:0000256" key="2">
    <source>
        <dbReference type="ARBA" id="ARBA00004496"/>
    </source>
</evidence>
<evidence type="ECO:0000313" key="16">
    <source>
        <dbReference type="EMBL" id="MBP2077595.1"/>
    </source>
</evidence>
<feature type="binding site" evidence="14">
    <location>
        <begin position="262"/>
        <end position="268"/>
    </location>
    <ligand>
        <name>S-adenosyl-L-methionine</name>
        <dbReference type="ChEBI" id="CHEBI:59789"/>
    </ligand>
</feature>
<dbReference type="InterPro" id="IPR023267">
    <property type="entry name" value="RCMT"/>
</dbReference>
<comment type="similarity">
    <text evidence="3 14">Belongs to the class I-like SAM-binding methyltransferase superfamily. RsmB/NOP family.</text>
</comment>
<evidence type="ECO:0000256" key="3">
    <source>
        <dbReference type="ARBA" id="ARBA00007494"/>
    </source>
</evidence>
<dbReference type="FunFam" id="3.40.50.150:FF:000022">
    <property type="entry name" value="Ribosomal RNA small subunit methyltransferase B"/>
    <property type="match status" value="1"/>
</dbReference>
<dbReference type="GO" id="GO:0008649">
    <property type="term" value="F:rRNA methyltransferase activity"/>
    <property type="evidence" value="ECO:0007669"/>
    <property type="project" value="InterPro"/>
</dbReference>
<evidence type="ECO:0000256" key="14">
    <source>
        <dbReference type="PROSITE-ProRule" id="PRU01023"/>
    </source>
</evidence>
<comment type="catalytic activity">
    <reaction evidence="13">
        <text>cytidine(967) in 16S rRNA + S-adenosyl-L-methionine = 5-methylcytidine(967) in 16S rRNA + S-adenosyl-L-homocysteine + H(+)</text>
        <dbReference type="Rhea" id="RHEA:42748"/>
        <dbReference type="Rhea" id="RHEA-COMP:10219"/>
        <dbReference type="Rhea" id="RHEA-COMP:10220"/>
        <dbReference type="ChEBI" id="CHEBI:15378"/>
        <dbReference type="ChEBI" id="CHEBI:57856"/>
        <dbReference type="ChEBI" id="CHEBI:59789"/>
        <dbReference type="ChEBI" id="CHEBI:74483"/>
        <dbReference type="ChEBI" id="CHEBI:82748"/>
        <dbReference type="EC" id="2.1.1.176"/>
    </reaction>
</comment>
<dbReference type="PROSITE" id="PS51686">
    <property type="entry name" value="SAM_MT_RSMB_NOP"/>
    <property type="match status" value="1"/>
</dbReference>
<name>A0A9X0YRL0_9BACI</name>
<dbReference type="Pfam" id="PF01189">
    <property type="entry name" value="Methyltr_RsmB-F"/>
    <property type="match status" value="1"/>
</dbReference>
<keyword evidence="7 14" id="KW-0489">Methyltransferase</keyword>
<comment type="subcellular location">
    <subcellularLocation>
        <location evidence="2">Cytoplasm</location>
    </subcellularLocation>
</comment>
<feature type="active site" description="Nucleophile" evidence="14">
    <location>
        <position position="385"/>
    </location>
</feature>
<dbReference type="FunFam" id="1.10.940.10:FF:000006">
    <property type="entry name" value="16S rRNA (Cytosine(967)-C(5))-methyltransferase RsmB"/>
    <property type="match status" value="1"/>
</dbReference>
<dbReference type="Gene3D" id="3.40.50.150">
    <property type="entry name" value="Vaccinia Virus protein VP39"/>
    <property type="match status" value="1"/>
</dbReference>
<dbReference type="SUPFAM" id="SSF48013">
    <property type="entry name" value="NusB-like"/>
    <property type="match status" value="1"/>
</dbReference>